<accession>A0A4Y2VDX6</accession>
<comment type="caution">
    <text evidence="1">The sequence shown here is derived from an EMBL/GenBank/DDBJ whole genome shotgun (WGS) entry which is preliminary data.</text>
</comment>
<evidence type="ECO:0000313" key="2">
    <source>
        <dbReference type="Proteomes" id="UP000499080"/>
    </source>
</evidence>
<keyword evidence="2" id="KW-1185">Reference proteome</keyword>
<evidence type="ECO:0000313" key="1">
    <source>
        <dbReference type="EMBL" id="GBO22772.1"/>
    </source>
</evidence>
<dbReference type="EMBL" id="BGPR01045830">
    <property type="protein sequence ID" value="GBO22772.1"/>
    <property type="molecule type" value="Genomic_DNA"/>
</dbReference>
<dbReference type="AlphaFoldDB" id="A0A4Y2VDX6"/>
<sequence>MIGSILAVIDAHSIATCVFCMLLSSEITFRVSISLGYVIDSVFIPPLNTIVNKLKMRIENASHISEMGYHVNARVTKGSHIEQLLHKQTKPQYFFCTSSVPISLGYVIDSVFIPPLSTILNKLKR</sequence>
<protein>
    <submittedName>
        <fullName evidence="1">Uncharacterized protein</fullName>
    </submittedName>
</protein>
<proteinExistence type="predicted"/>
<organism evidence="1 2">
    <name type="scientific">Araneus ventricosus</name>
    <name type="common">Orbweaver spider</name>
    <name type="synonym">Epeira ventricosa</name>
    <dbReference type="NCBI Taxonomy" id="182803"/>
    <lineage>
        <taxon>Eukaryota</taxon>
        <taxon>Metazoa</taxon>
        <taxon>Ecdysozoa</taxon>
        <taxon>Arthropoda</taxon>
        <taxon>Chelicerata</taxon>
        <taxon>Arachnida</taxon>
        <taxon>Araneae</taxon>
        <taxon>Araneomorphae</taxon>
        <taxon>Entelegynae</taxon>
        <taxon>Araneoidea</taxon>
        <taxon>Araneidae</taxon>
        <taxon>Araneus</taxon>
    </lineage>
</organism>
<dbReference type="Proteomes" id="UP000499080">
    <property type="component" value="Unassembled WGS sequence"/>
</dbReference>
<name>A0A4Y2VDX6_ARAVE</name>
<reference evidence="1 2" key="1">
    <citation type="journal article" date="2019" name="Sci. Rep.">
        <title>Orb-weaving spider Araneus ventricosus genome elucidates the spidroin gene catalogue.</title>
        <authorList>
            <person name="Kono N."/>
            <person name="Nakamura H."/>
            <person name="Ohtoshi R."/>
            <person name="Moran D.A.P."/>
            <person name="Shinohara A."/>
            <person name="Yoshida Y."/>
            <person name="Fujiwara M."/>
            <person name="Mori M."/>
            <person name="Tomita M."/>
            <person name="Arakawa K."/>
        </authorList>
    </citation>
    <scope>NUCLEOTIDE SEQUENCE [LARGE SCALE GENOMIC DNA]</scope>
</reference>
<gene>
    <name evidence="1" type="ORF">AVEN_247915_1</name>
</gene>